<proteinExistence type="inferred from homology"/>
<dbReference type="GO" id="GO:0016829">
    <property type="term" value="F:lyase activity"/>
    <property type="evidence" value="ECO:0007669"/>
    <property type="project" value="UniProtKB-KW"/>
</dbReference>
<evidence type="ECO:0000259" key="5">
    <source>
        <dbReference type="Pfam" id="PF03328"/>
    </source>
</evidence>
<dbReference type="AlphaFoldDB" id="A0A844Y2T4"/>
<evidence type="ECO:0000313" key="6">
    <source>
        <dbReference type="EMBL" id="MXO51408.1"/>
    </source>
</evidence>
<keyword evidence="7" id="KW-1185">Reference proteome</keyword>
<evidence type="ECO:0000256" key="1">
    <source>
        <dbReference type="ARBA" id="ARBA00001946"/>
    </source>
</evidence>
<dbReference type="InterPro" id="IPR005000">
    <property type="entry name" value="Aldolase/citrate-lyase_domain"/>
</dbReference>
<dbReference type="SUPFAM" id="SSF51621">
    <property type="entry name" value="Phosphoenolpyruvate/pyruvate domain"/>
    <property type="match status" value="1"/>
</dbReference>
<keyword evidence="4" id="KW-0460">Magnesium</keyword>
<dbReference type="InterPro" id="IPR040442">
    <property type="entry name" value="Pyrv_kinase-like_dom_sf"/>
</dbReference>
<dbReference type="RefSeq" id="WP_160608144.1">
    <property type="nucleotide sequence ID" value="NZ_WTYF01000004.1"/>
</dbReference>
<dbReference type="OrthoDB" id="9800547at2"/>
<dbReference type="EMBL" id="WTYF01000004">
    <property type="protein sequence ID" value="MXO51408.1"/>
    <property type="molecule type" value="Genomic_DNA"/>
</dbReference>
<dbReference type="PIRSF" id="PIRSF015582">
    <property type="entry name" value="Cit_lyase_B"/>
    <property type="match status" value="1"/>
</dbReference>
<dbReference type="Proteomes" id="UP000444185">
    <property type="component" value="Unassembled WGS sequence"/>
</dbReference>
<dbReference type="PANTHER" id="PTHR32308:SF0">
    <property type="entry name" value="HPCH_HPAI ALDOLASE_CITRATE LYASE DOMAIN-CONTAINING PROTEIN"/>
    <property type="match status" value="1"/>
</dbReference>
<dbReference type="InterPro" id="IPR011206">
    <property type="entry name" value="Citrate_lyase_beta/mcl1/mcl2"/>
</dbReference>
<keyword evidence="6" id="KW-0456">Lyase</keyword>
<dbReference type="GO" id="GO:0006107">
    <property type="term" value="P:oxaloacetate metabolic process"/>
    <property type="evidence" value="ECO:0007669"/>
    <property type="project" value="TreeGrafter"/>
</dbReference>
<comment type="similarity">
    <text evidence="2">Belongs to the HpcH/HpaI aldolase family.</text>
</comment>
<evidence type="ECO:0000256" key="2">
    <source>
        <dbReference type="ARBA" id="ARBA00005568"/>
    </source>
</evidence>
<evidence type="ECO:0000313" key="7">
    <source>
        <dbReference type="Proteomes" id="UP000444185"/>
    </source>
</evidence>
<dbReference type="InterPro" id="IPR015813">
    <property type="entry name" value="Pyrv/PenolPyrv_kinase-like_dom"/>
</dbReference>
<name>A0A844Y2T4_9SPHN</name>
<feature type="domain" description="HpcH/HpaI aldolase/citrate lyase" evidence="5">
    <location>
        <begin position="4"/>
        <end position="233"/>
    </location>
</feature>
<comment type="caution">
    <text evidence="6">The sequence shown here is derived from an EMBL/GenBank/DDBJ whole genome shotgun (WGS) entry which is preliminary data.</text>
</comment>
<comment type="cofactor">
    <cofactor evidence="1">
        <name>Mg(2+)</name>
        <dbReference type="ChEBI" id="CHEBI:18420"/>
    </cofactor>
</comment>
<accession>A0A844Y2T4</accession>
<dbReference type="PANTHER" id="PTHR32308">
    <property type="entry name" value="LYASE BETA SUBUNIT, PUTATIVE (AFU_ORTHOLOGUE AFUA_4G13030)-RELATED"/>
    <property type="match status" value="1"/>
</dbReference>
<evidence type="ECO:0000256" key="4">
    <source>
        <dbReference type="ARBA" id="ARBA00022842"/>
    </source>
</evidence>
<organism evidence="6 7">
    <name type="scientific">Qipengyuania gaetbuli</name>
    <dbReference type="NCBI Taxonomy" id="266952"/>
    <lineage>
        <taxon>Bacteria</taxon>
        <taxon>Pseudomonadati</taxon>
        <taxon>Pseudomonadota</taxon>
        <taxon>Alphaproteobacteria</taxon>
        <taxon>Sphingomonadales</taxon>
        <taxon>Erythrobacteraceae</taxon>
        <taxon>Qipengyuania</taxon>
    </lineage>
</organism>
<gene>
    <name evidence="6" type="ORF">GRI42_08850</name>
</gene>
<evidence type="ECO:0000256" key="3">
    <source>
        <dbReference type="ARBA" id="ARBA00022723"/>
    </source>
</evidence>
<keyword evidence="3" id="KW-0479">Metal-binding</keyword>
<reference evidence="6 7" key="1">
    <citation type="submission" date="2019-12" db="EMBL/GenBank/DDBJ databases">
        <title>Genomic-based taxomic classification of the family Erythrobacteraceae.</title>
        <authorList>
            <person name="Xu L."/>
        </authorList>
    </citation>
    <scope>NUCLEOTIDE SEQUENCE [LARGE SCALE GENOMIC DNA]</scope>
    <source>
        <strain evidence="6 7">DSM 16225</strain>
    </source>
</reference>
<protein>
    <submittedName>
        <fullName evidence="6">CoA ester lyase</fullName>
    </submittedName>
</protein>
<dbReference type="Pfam" id="PF03328">
    <property type="entry name" value="HpcH_HpaI"/>
    <property type="match status" value="1"/>
</dbReference>
<dbReference type="Gene3D" id="3.20.20.60">
    <property type="entry name" value="Phosphoenolpyruvate-binding domains"/>
    <property type="match status" value="1"/>
</dbReference>
<sequence>MRSWIVVPADKDKALGQVAGSGADAVVIDLARAASEDTKQHTRLAARDWLVSHRSQVVAARSFARWVRIGPVSSPHWRADLEAAMEGAPDGVVLAECIGTDEVQQFAAALYECESRAGVRSGATKIIPELGANPAAALHLQPFAEEIHARIVGLGWDAAALARSVGARRMRGPGGLWTDALAYVRGQVLLAAHAQGLMAIEAGFRDTRDAEGAKRAALAARGDGFSGMIAVHPSQVEAINAAFAPTSEEIAEAREIVGLFALNPGAEALPSRGRYVRQGDLARARKLLGED</sequence>
<dbReference type="GO" id="GO:0000287">
    <property type="term" value="F:magnesium ion binding"/>
    <property type="evidence" value="ECO:0007669"/>
    <property type="project" value="TreeGrafter"/>
</dbReference>